<name>A0A347ZUK1_9CHLR</name>
<dbReference type="InterPro" id="IPR003439">
    <property type="entry name" value="ABC_transporter-like_ATP-bd"/>
</dbReference>
<reference evidence="12 13" key="1">
    <citation type="submission" date="2018-08" db="EMBL/GenBank/DDBJ databases">
        <title>Genomic Encyclopedia of Type Strains, Phase IV (KMG-IV): sequencing the most valuable type-strain genomes for metagenomic binning, comparative biology and taxonomic classification.</title>
        <authorList>
            <person name="Goeker M."/>
        </authorList>
    </citation>
    <scope>NUCLEOTIDE SEQUENCE [LARGE SCALE GENOMIC DNA]</scope>
    <source>
        <strain evidence="12 13">DSM 23923</strain>
    </source>
</reference>
<feature type="transmembrane region" description="Helical" evidence="9">
    <location>
        <begin position="136"/>
        <end position="152"/>
    </location>
</feature>
<evidence type="ECO:0000313" key="13">
    <source>
        <dbReference type="Proteomes" id="UP000256388"/>
    </source>
</evidence>
<keyword evidence="6 12" id="KW-0067">ATP-binding</keyword>
<dbReference type="Pfam" id="PF00664">
    <property type="entry name" value="ABC_membrane"/>
    <property type="match status" value="1"/>
</dbReference>
<keyword evidence="5" id="KW-0547">Nucleotide-binding</keyword>
<feature type="domain" description="ABC transmembrane type-1" evidence="11">
    <location>
        <begin position="19"/>
        <end position="301"/>
    </location>
</feature>
<evidence type="ECO:0000256" key="2">
    <source>
        <dbReference type="ARBA" id="ARBA00022448"/>
    </source>
</evidence>
<dbReference type="PANTHER" id="PTHR43394">
    <property type="entry name" value="ATP-DEPENDENT PERMEASE MDL1, MITOCHONDRIAL"/>
    <property type="match status" value="1"/>
</dbReference>
<dbReference type="PROSITE" id="PS50929">
    <property type="entry name" value="ABC_TM1F"/>
    <property type="match status" value="1"/>
</dbReference>
<dbReference type="SUPFAM" id="SSF52540">
    <property type="entry name" value="P-loop containing nucleoside triphosphate hydrolases"/>
    <property type="match status" value="1"/>
</dbReference>
<keyword evidence="8 9" id="KW-0472">Membrane</keyword>
<comment type="caution">
    <text evidence="12">The sequence shown here is derived from an EMBL/GenBank/DDBJ whole genome shotgun (WGS) entry which is preliminary data.</text>
</comment>
<keyword evidence="7 9" id="KW-1133">Transmembrane helix</keyword>
<dbReference type="PROSITE" id="PS50893">
    <property type="entry name" value="ABC_TRANSPORTER_2"/>
    <property type="match status" value="1"/>
</dbReference>
<dbReference type="GO" id="GO:0016887">
    <property type="term" value="F:ATP hydrolysis activity"/>
    <property type="evidence" value="ECO:0007669"/>
    <property type="project" value="InterPro"/>
</dbReference>
<dbReference type="RefSeq" id="WP_116223614.1">
    <property type="nucleotide sequence ID" value="NZ_AP018437.1"/>
</dbReference>
<proteinExistence type="predicted"/>
<dbReference type="InterPro" id="IPR036640">
    <property type="entry name" value="ABC1_TM_sf"/>
</dbReference>
<keyword evidence="3" id="KW-1003">Cell membrane</keyword>
<feature type="domain" description="ABC transporter" evidence="10">
    <location>
        <begin position="336"/>
        <end position="572"/>
    </location>
</feature>
<evidence type="ECO:0000259" key="11">
    <source>
        <dbReference type="PROSITE" id="PS50929"/>
    </source>
</evidence>
<keyword evidence="4 9" id="KW-0812">Transmembrane</keyword>
<gene>
    <name evidence="12" type="ORF">DFR64_0289</name>
</gene>
<keyword evidence="2" id="KW-0813">Transport</keyword>
<dbReference type="GO" id="GO:0005886">
    <property type="term" value="C:plasma membrane"/>
    <property type="evidence" value="ECO:0007669"/>
    <property type="project" value="UniProtKB-SubCell"/>
</dbReference>
<dbReference type="InterPro" id="IPR011527">
    <property type="entry name" value="ABC1_TM_dom"/>
</dbReference>
<dbReference type="InterPro" id="IPR017871">
    <property type="entry name" value="ABC_transporter-like_CS"/>
</dbReference>
<comment type="subcellular location">
    <subcellularLocation>
        <location evidence="1">Cell membrane</location>
        <topology evidence="1">Multi-pass membrane protein</topology>
    </subcellularLocation>
</comment>
<dbReference type="GO" id="GO:0015421">
    <property type="term" value="F:ABC-type oligopeptide transporter activity"/>
    <property type="evidence" value="ECO:0007669"/>
    <property type="project" value="TreeGrafter"/>
</dbReference>
<dbReference type="SMART" id="SM00382">
    <property type="entry name" value="AAA"/>
    <property type="match status" value="1"/>
</dbReference>
<dbReference type="FunFam" id="3.40.50.300:FF:000221">
    <property type="entry name" value="Multidrug ABC transporter ATP-binding protein"/>
    <property type="match status" value="1"/>
</dbReference>
<evidence type="ECO:0000256" key="8">
    <source>
        <dbReference type="ARBA" id="ARBA00023136"/>
    </source>
</evidence>
<dbReference type="Gene3D" id="3.40.50.300">
    <property type="entry name" value="P-loop containing nucleotide triphosphate hydrolases"/>
    <property type="match status" value="1"/>
</dbReference>
<feature type="transmembrane region" description="Helical" evidence="9">
    <location>
        <begin position="238"/>
        <end position="261"/>
    </location>
</feature>
<dbReference type="GO" id="GO:0005524">
    <property type="term" value="F:ATP binding"/>
    <property type="evidence" value="ECO:0007669"/>
    <property type="project" value="UniProtKB-KW"/>
</dbReference>
<dbReference type="SUPFAM" id="SSF90123">
    <property type="entry name" value="ABC transporter transmembrane region"/>
    <property type="match status" value="1"/>
</dbReference>
<evidence type="ECO:0000313" key="12">
    <source>
        <dbReference type="EMBL" id="REG10431.1"/>
    </source>
</evidence>
<feature type="transmembrane region" description="Helical" evidence="9">
    <location>
        <begin position="20"/>
        <end position="39"/>
    </location>
</feature>
<evidence type="ECO:0000256" key="1">
    <source>
        <dbReference type="ARBA" id="ARBA00004651"/>
    </source>
</evidence>
<dbReference type="InterPro" id="IPR039421">
    <property type="entry name" value="Type_1_exporter"/>
</dbReference>
<dbReference type="InterPro" id="IPR003593">
    <property type="entry name" value="AAA+_ATPase"/>
</dbReference>
<dbReference type="EMBL" id="QUMS01000001">
    <property type="protein sequence ID" value="REG10431.1"/>
    <property type="molecule type" value="Genomic_DNA"/>
</dbReference>
<keyword evidence="13" id="KW-1185">Reference proteome</keyword>
<sequence>MKNLIKLSKFLKPYWKEAIASVILLVFIVIMDLAIPRLVQQIIDKGITPGNMDVVKRTALIMLGISFVNTLFAIGNNIFSVSASEAFSRDLREAVFQKIQEFSYSNLDQLKTGNLIVRLTSDITILQQTFRMNMRIGVRAPLIILGSFFLMYSTNAALTLKIIPMMLMTAVVVAFFIYKLGPLFLNVQKKLDSLNTVLQENIAGVRVVKAFVRRTHEEERFEVVNDKYSQMNIIIQRFYSAFSPLLTLVINFAMVAIVWSGGLQVIQGTLTVGQIVAFTDYLMTAMAPLLIMVMLANAVASGVASAERVEEIFETQPDVVDKPEAVVLDHSIKGRVEFQHVSFYYDGAVDERVLDDINLVAEAGQTVAILGATGSGKSTLVNLIPRFYDVTGGKILIDGIDVRDIKQESLFASVAITPQDTILFSGTISQNISYGNPTASQAEIIQAAKAAQVHDFIRELPEGYDTPIAQRGVNLSGGQKQRIAIARAILCHPRILILDDSTSAVDVETESKIQAVLDELMKGCTNFVVAQRISTVLNADKIVVLDRGRVVAQGTHTQLIKSSPVYKEIFDSQLGDGNHALHDLLSGKKMMGAAANG</sequence>
<feature type="transmembrane region" description="Helical" evidence="9">
    <location>
        <begin position="158"/>
        <end position="180"/>
    </location>
</feature>
<evidence type="ECO:0000256" key="5">
    <source>
        <dbReference type="ARBA" id="ARBA00022741"/>
    </source>
</evidence>
<accession>A0A347ZUK1</accession>
<dbReference type="Proteomes" id="UP000256388">
    <property type="component" value="Unassembled WGS sequence"/>
</dbReference>
<evidence type="ECO:0000256" key="3">
    <source>
        <dbReference type="ARBA" id="ARBA00022475"/>
    </source>
</evidence>
<feature type="transmembrane region" description="Helical" evidence="9">
    <location>
        <begin position="59"/>
        <end position="79"/>
    </location>
</feature>
<dbReference type="PANTHER" id="PTHR43394:SF1">
    <property type="entry name" value="ATP-BINDING CASSETTE SUB-FAMILY B MEMBER 10, MITOCHONDRIAL"/>
    <property type="match status" value="1"/>
</dbReference>
<dbReference type="CDD" id="cd18548">
    <property type="entry name" value="ABC_6TM_Tm287_like"/>
    <property type="match status" value="1"/>
</dbReference>
<protein>
    <submittedName>
        <fullName evidence="12">ATP-binding cassette subfamily B protein</fullName>
    </submittedName>
</protein>
<evidence type="ECO:0000256" key="9">
    <source>
        <dbReference type="SAM" id="Phobius"/>
    </source>
</evidence>
<evidence type="ECO:0000259" key="10">
    <source>
        <dbReference type="PROSITE" id="PS50893"/>
    </source>
</evidence>
<evidence type="ECO:0000256" key="4">
    <source>
        <dbReference type="ARBA" id="ARBA00022692"/>
    </source>
</evidence>
<dbReference type="Pfam" id="PF00005">
    <property type="entry name" value="ABC_tran"/>
    <property type="match status" value="1"/>
</dbReference>
<dbReference type="Gene3D" id="1.20.1560.10">
    <property type="entry name" value="ABC transporter type 1, transmembrane domain"/>
    <property type="match status" value="1"/>
</dbReference>
<evidence type="ECO:0000256" key="7">
    <source>
        <dbReference type="ARBA" id="ARBA00022989"/>
    </source>
</evidence>
<dbReference type="PROSITE" id="PS00211">
    <property type="entry name" value="ABC_TRANSPORTER_1"/>
    <property type="match status" value="1"/>
</dbReference>
<evidence type="ECO:0000256" key="6">
    <source>
        <dbReference type="ARBA" id="ARBA00022840"/>
    </source>
</evidence>
<feature type="transmembrane region" description="Helical" evidence="9">
    <location>
        <begin position="281"/>
        <end position="300"/>
    </location>
</feature>
<dbReference type="AlphaFoldDB" id="A0A347ZUK1"/>
<organism evidence="12 13">
    <name type="scientific">Pelolinea submarina</name>
    <dbReference type="NCBI Taxonomy" id="913107"/>
    <lineage>
        <taxon>Bacteria</taxon>
        <taxon>Bacillati</taxon>
        <taxon>Chloroflexota</taxon>
        <taxon>Anaerolineae</taxon>
        <taxon>Anaerolineales</taxon>
        <taxon>Anaerolineaceae</taxon>
        <taxon>Pelolinea</taxon>
    </lineage>
</organism>
<dbReference type="InterPro" id="IPR027417">
    <property type="entry name" value="P-loop_NTPase"/>
</dbReference>